<dbReference type="Gene3D" id="3.40.710.10">
    <property type="entry name" value="DD-peptidase/beta-lactamase superfamily"/>
    <property type="match status" value="1"/>
</dbReference>
<evidence type="ECO:0000259" key="2">
    <source>
        <dbReference type="Pfam" id="PF00144"/>
    </source>
</evidence>
<dbReference type="EMBL" id="BBYR01000017">
    <property type="protein sequence ID" value="GAP35322.1"/>
    <property type="molecule type" value="Genomic_DNA"/>
</dbReference>
<dbReference type="STRING" id="1547922.ISF6_0913"/>
<proteinExistence type="predicted"/>
<dbReference type="Pfam" id="PF00144">
    <property type="entry name" value="Beta-lactamase"/>
    <property type="match status" value="1"/>
</dbReference>
<dbReference type="AlphaFoldDB" id="A0A0K8NY39"/>
<organism evidence="3 4">
    <name type="scientific">Piscinibacter sakaiensis</name>
    <name type="common">Ideonella sakaiensis</name>
    <dbReference type="NCBI Taxonomy" id="1547922"/>
    <lineage>
        <taxon>Bacteria</taxon>
        <taxon>Pseudomonadati</taxon>
        <taxon>Pseudomonadota</taxon>
        <taxon>Betaproteobacteria</taxon>
        <taxon>Burkholderiales</taxon>
        <taxon>Sphaerotilaceae</taxon>
        <taxon>Piscinibacter</taxon>
    </lineage>
</organism>
<dbReference type="RefSeq" id="WP_054019367.1">
    <property type="nucleotide sequence ID" value="NZ_BBYR01000017.1"/>
</dbReference>
<dbReference type="Proteomes" id="UP000037660">
    <property type="component" value="Unassembled WGS sequence"/>
</dbReference>
<feature type="compositionally biased region" description="Pro residues" evidence="1">
    <location>
        <begin position="64"/>
        <end position="79"/>
    </location>
</feature>
<accession>A0A0K8NY39</accession>
<feature type="region of interest" description="Disordered" evidence="1">
    <location>
        <begin position="59"/>
        <end position="98"/>
    </location>
</feature>
<protein>
    <recommendedName>
        <fullName evidence="2">Beta-lactamase-related domain-containing protein</fullName>
    </recommendedName>
</protein>
<reference evidence="3 4" key="2">
    <citation type="journal article" date="2016" name="Science">
        <title>A bacterium that degrades and assimilates poly(ethylene terephthalate).</title>
        <authorList>
            <person name="Yoshida S."/>
            <person name="Hiraga K."/>
            <person name="Takehana T."/>
            <person name="Taniguchi I."/>
            <person name="Yamaji H."/>
            <person name="Maeda Y."/>
            <person name="Toyohara K."/>
            <person name="Miyamoto K."/>
            <person name="Kimura Y."/>
            <person name="Oda K."/>
        </authorList>
    </citation>
    <scope>NUCLEOTIDE SEQUENCE [LARGE SCALE GENOMIC DNA]</scope>
    <source>
        <strain evidence="4">NBRC 110686 / TISTR 2288 / 201-F6</strain>
    </source>
</reference>
<feature type="region of interest" description="Disordered" evidence="1">
    <location>
        <begin position="1"/>
        <end position="45"/>
    </location>
</feature>
<feature type="domain" description="Beta-lactamase-related" evidence="2">
    <location>
        <begin position="118"/>
        <end position="444"/>
    </location>
</feature>
<feature type="compositionally biased region" description="Low complexity" evidence="1">
    <location>
        <begin position="18"/>
        <end position="32"/>
    </location>
</feature>
<dbReference type="InterPro" id="IPR050491">
    <property type="entry name" value="AmpC-like"/>
</dbReference>
<dbReference type="InterPro" id="IPR012338">
    <property type="entry name" value="Beta-lactam/transpept-like"/>
</dbReference>
<gene>
    <name evidence="3" type="ORF">ISF6_0913</name>
</gene>
<dbReference type="OrthoDB" id="5377431at2"/>
<dbReference type="PANTHER" id="PTHR46825">
    <property type="entry name" value="D-ALANYL-D-ALANINE-CARBOXYPEPTIDASE/ENDOPEPTIDASE AMPH"/>
    <property type="match status" value="1"/>
</dbReference>
<sequence length="549" mass="59347">MPLLPLSRFPNRPLRRLSAAPAGPSPAAGAAAPRPPRPDRRHWLQRLAAAPLLLASSARAADPDAPPPAVPSIPSPTTPPTAATLPSMASPTAPAGSPPVAEFAAFERRLRERIGRDLVGVVAVQVGPWGRRVHRLGWRRAAERSPMEEDTVLELGSLTKPFVALALADGVLAGRWRLEDPAEDGLPDGLRLRDSTGAPLRLIDLATHRSGLPRMPANLLPRELAAPYSGYSPARLWDFVRQWVPTVPRDTRFEYSNLGYGLLSLVLARRDGGRSLDALLAQRVFAPLGLEGLQLRRPGYAGDDPARVLDALRQSMQAGRSDAVGHDADGRAVPRWEFDALAGAVGLVGPIAPVARFMEAALGLFPHPLGPAFALCLQTSVPGETPLHPFGLAWEQAMLPGPGATRRLHNQDGATGGFSSSVWLEPERRRGVAVVANSFAETRELALAGLDPSIGPADFGVLYLPPEQLRPYVGRYRTARGERLELLLQGRRLWVREPSGAGLELVPQTPMRFFARDRQLGVVFEELPPRGLRLQADGRAPGLRFLREP</sequence>
<dbReference type="InterPro" id="IPR001466">
    <property type="entry name" value="Beta-lactam-related"/>
</dbReference>
<comment type="caution">
    <text evidence="3">The sequence shown here is derived from an EMBL/GenBank/DDBJ whole genome shotgun (WGS) entry which is preliminary data.</text>
</comment>
<evidence type="ECO:0000256" key="1">
    <source>
        <dbReference type="SAM" id="MobiDB-lite"/>
    </source>
</evidence>
<name>A0A0K8NY39_PISS1</name>
<keyword evidence="4" id="KW-1185">Reference proteome</keyword>
<evidence type="ECO:0000313" key="4">
    <source>
        <dbReference type="Proteomes" id="UP000037660"/>
    </source>
</evidence>
<reference evidence="4" key="1">
    <citation type="submission" date="2015-07" db="EMBL/GenBank/DDBJ databases">
        <title>Discovery of a poly(ethylene terephthalate assimilation.</title>
        <authorList>
            <person name="Yoshida S."/>
            <person name="Hiraga K."/>
            <person name="Takehana T."/>
            <person name="Taniguchi I."/>
            <person name="Yamaji H."/>
            <person name="Maeda Y."/>
            <person name="Toyohara K."/>
            <person name="Miyamoto K."/>
            <person name="Kimura Y."/>
            <person name="Oda K."/>
        </authorList>
    </citation>
    <scope>NUCLEOTIDE SEQUENCE [LARGE SCALE GENOMIC DNA]</scope>
    <source>
        <strain evidence="4">NBRC 110686 / TISTR 2288 / 201-F6</strain>
    </source>
</reference>
<dbReference type="PANTHER" id="PTHR46825:SF8">
    <property type="entry name" value="BETA-LACTAMASE-RELATED"/>
    <property type="match status" value="1"/>
</dbReference>
<feature type="compositionally biased region" description="Low complexity" evidence="1">
    <location>
        <begin position="80"/>
        <end position="95"/>
    </location>
</feature>
<dbReference type="SUPFAM" id="SSF56601">
    <property type="entry name" value="beta-lactamase/transpeptidase-like"/>
    <property type="match status" value="1"/>
</dbReference>
<evidence type="ECO:0000313" key="3">
    <source>
        <dbReference type="EMBL" id="GAP35322.1"/>
    </source>
</evidence>